<organism evidence="1 2">
    <name type="scientific">Desulfovibrio subterraneus</name>
    <dbReference type="NCBI Taxonomy" id="2718620"/>
    <lineage>
        <taxon>Bacteria</taxon>
        <taxon>Pseudomonadati</taxon>
        <taxon>Thermodesulfobacteriota</taxon>
        <taxon>Desulfovibrionia</taxon>
        <taxon>Desulfovibrionales</taxon>
        <taxon>Desulfovibrionaceae</taxon>
        <taxon>Desulfovibrio</taxon>
    </lineage>
</organism>
<sequence>MGENTMTFDRSTMWDAITALATVSHSYASNNQRMLSKVFKNLNSLGLASPQMPQTVSIHPTIEATTGKVISKIT</sequence>
<reference evidence="1 2" key="1">
    <citation type="submission" date="2020-05" db="EMBL/GenBank/DDBJ databases">
        <title>Draft genome sequence of Desulfovibrio sp. strain HN2T.</title>
        <authorList>
            <person name="Ueno A."/>
            <person name="Tamazawa S."/>
            <person name="Tamamura S."/>
            <person name="Murakami T."/>
            <person name="Kiyama T."/>
            <person name="Inomata H."/>
            <person name="Amano Y."/>
            <person name="Miyakawa K."/>
            <person name="Tamaki H."/>
            <person name="Naganuma T."/>
            <person name="Kaneko K."/>
        </authorList>
    </citation>
    <scope>NUCLEOTIDE SEQUENCE [LARGE SCALE GENOMIC DNA]</scope>
    <source>
        <strain evidence="1 2">HN2</strain>
    </source>
</reference>
<accession>A0A7J0BLI7</accession>
<gene>
    <name evidence="1" type="ORF">DSM101010T_24470</name>
</gene>
<evidence type="ECO:0000313" key="2">
    <source>
        <dbReference type="Proteomes" id="UP000503840"/>
    </source>
</evidence>
<evidence type="ECO:0000313" key="1">
    <source>
        <dbReference type="EMBL" id="GFM34082.1"/>
    </source>
</evidence>
<keyword evidence="2" id="KW-1185">Reference proteome</keyword>
<protein>
    <submittedName>
        <fullName evidence="1">Uncharacterized protein</fullName>
    </submittedName>
</protein>
<name>A0A7J0BLI7_9BACT</name>
<dbReference type="Proteomes" id="UP000503840">
    <property type="component" value="Unassembled WGS sequence"/>
</dbReference>
<dbReference type="EMBL" id="BLVO01000013">
    <property type="protein sequence ID" value="GFM34082.1"/>
    <property type="molecule type" value="Genomic_DNA"/>
</dbReference>
<proteinExistence type="predicted"/>
<comment type="caution">
    <text evidence="1">The sequence shown here is derived from an EMBL/GenBank/DDBJ whole genome shotgun (WGS) entry which is preliminary data.</text>
</comment>
<dbReference type="AlphaFoldDB" id="A0A7J0BLI7"/>